<dbReference type="GO" id="GO:0033290">
    <property type="term" value="C:eukaryotic 48S preinitiation complex"/>
    <property type="evidence" value="ECO:0007669"/>
    <property type="project" value="UniProtKB-UniRule"/>
</dbReference>
<dbReference type="Pfam" id="PF09440">
    <property type="entry name" value="eIF3_N"/>
    <property type="match status" value="1"/>
</dbReference>
<dbReference type="SMART" id="SM00088">
    <property type="entry name" value="PINT"/>
    <property type="match status" value="1"/>
</dbReference>
<dbReference type="CDD" id="cd21378">
    <property type="entry name" value="eIF3E"/>
    <property type="match status" value="1"/>
</dbReference>
<evidence type="ECO:0000256" key="2">
    <source>
        <dbReference type="ARBA" id="ARBA00022540"/>
    </source>
</evidence>
<dbReference type="Pfam" id="PF21357">
    <property type="entry name" value="EIF3E_C"/>
    <property type="match status" value="1"/>
</dbReference>
<comment type="subcellular location">
    <subcellularLocation>
        <location evidence="4 5">Cytoplasm</location>
    </subcellularLocation>
</comment>
<dbReference type="GO" id="GO:0016282">
    <property type="term" value="C:eukaryotic 43S preinitiation complex"/>
    <property type="evidence" value="ECO:0007669"/>
    <property type="project" value="UniProtKB-UniRule"/>
</dbReference>
<dbReference type="HAMAP" id="MF_03004">
    <property type="entry name" value="eIF3e"/>
    <property type="match status" value="1"/>
</dbReference>
<dbReference type="InterPro" id="IPR036390">
    <property type="entry name" value="WH_DNA-bd_sf"/>
</dbReference>
<dbReference type="PANTHER" id="PTHR10317">
    <property type="entry name" value="EUKARYOTIC TRANSLATION INITIATION FACTOR 3 SUBUNIT E"/>
    <property type="match status" value="1"/>
</dbReference>
<keyword evidence="8" id="KW-1185">Reference proteome</keyword>
<sequence>MEKFDLTPKMLMYLDRQLGYPLLEFMTNRGIYNDHDLEQAKFELLSNTNMVDFVGDLYSKAHDGQEPPAEFSEKREKVMKQLEEFELKTEKIRSVIEMPEVASSLRQDRVQNMQFLTENYQCKPEMVKDLYDFGQFHYSCGNYGGSADLLFHFSVLSTDTNLILKAMWGKLASEMLIGNWETAYEDVIKLREAIEKTSFAEHTQQLQNRVWLLHWSLFVFFNHPNGRDGILEMMLMPQYSNTIQNACPWLVRYLVAASVVNRRRRNNIKEVVKIVNNLRYLYSDPLTEFISALYINFDFDLACIKLKECELVLENDFFLTGASDDFVDCARLYFAEVYCKIYSRIDLSKLTAKLNMEQEDGEKWIVKLIRETRLDAKVNLKDNYVVINPQVNHIPQQVIEKTKFLSFRSQVLNGAIDKRQAYLAKQSAQAEAALVEQ</sequence>
<evidence type="ECO:0000313" key="8">
    <source>
        <dbReference type="Proteomes" id="UP000187429"/>
    </source>
</evidence>
<dbReference type="InterPro" id="IPR000717">
    <property type="entry name" value="PCI_dom"/>
</dbReference>
<dbReference type="EMBL" id="LSSM01001567">
    <property type="protein sequence ID" value="OMJ25840.1"/>
    <property type="molecule type" value="Genomic_DNA"/>
</dbReference>
<gene>
    <name evidence="4" type="primary">INT6</name>
    <name evidence="7" type="ORF">AYI69_g4153</name>
</gene>
<proteinExistence type="inferred from homology"/>
<dbReference type="GO" id="GO:0071540">
    <property type="term" value="C:eukaryotic translation initiation factor 3 complex, eIF3e"/>
    <property type="evidence" value="ECO:0007669"/>
    <property type="project" value="UniProtKB-UniRule"/>
</dbReference>
<dbReference type="OrthoDB" id="417252at2759"/>
<dbReference type="PIRSF" id="PIRSF016255">
    <property type="entry name" value="eIF3e_su6"/>
    <property type="match status" value="1"/>
</dbReference>
<dbReference type="GO" id="GO:0001732">
    <property type="term" value="P:formation of cytoplasmic translation initiation complex"/>
    <property type="evidence" value="ECO:0007669"/>
    <property type="project" value="UniProtKB-UniRule"/>
</dbReference>
<name>A0A1R1YG13_9FUNG</name>
<dbReference type="InterPro" id="IPR016650">
    <property type="entry name" value="eIF3e"/>
</dbReference>
<dbReference type="InterPro" id="IPR019010">
    <property type="entry name" value="eIF3e_N"/>
</dbReference>
<feature type="domain" description="PCI" evidence="6">
    <location>
        <begin position="222"/>
        <end position="392"/>
    </location>
</feature>
<evidence type="ECO:0000259" key="6">
    <source>
        <dbReference type="PROSITE" id="PS50250"/>
    </source>
</evidence>
<dbReference type="Proteomes" id="UP000187429">
    <property type="component" value="Unassembled WGS sequence"/>
</dbReference>
<protein>
    <recommendedName>
        <fullName evidence="4 5">Eukaryotic translation initiation factor 3 subunit E</fullName>
        <shortName evidence="4">eIF3e</shortName>
    </recommendedName>
</protein>
<evidence type="ECO:0000313" key="7">
    <source>
        <dbReference type="EMBL" id="OMJ25840.1"/>
    </source>
</evidence>
<dbReference type="SMART" id="SM01186">
    <property type="entry name" value="eIF3_N"/>
    <property type="match status" value="1"/>
</dbReference>
<dbReference type="PROSITE" id="PS50250">
    <property type="entry name" value="PCI"/>
    <property type="match status" value="1"/>
</dbReference>
<evidence type="ECO:0000256" key="3">
    <source>
        <dbReference type="ARBA" id="ARBA00022917"/>
    </source>
</evidence>
<dbReference type="AlphaFoldDB" id="A0A1R1YG13"/>
<comment type="subunit">
    <text evidence="4 5">Component of the eukaryotic translation initiation factor 3 (eIF-3) complex.</text>
</comment>
<dbReference type="GO" id="GO:0003743">
    <property type="term" value="F:translation initiation factor activity"/>
    <property type="evidence" value="ECO:0007669"/>
    <property type="project" value="UniProtKB-UniRule"/>
</dbReference>
<reference evidence="8" key="1">
    <citation type="submission" date="2017-01" db="EMBL/GenBank/DDBJ databases">
        <authorList>
            <person name="Wang Y."/>
            <person name="White M."/>
            <person name="Kvist S."/>
            <person name="Moncalvo J.-M."/>
        </authorList>
    </citation>
    <scope>NUCLEOTIDE SEQUENCE [LARGE SCALE GENOMIC DNA]</scope>
    <source>
        <strain evidence="8">ID-206-W2</strain>
    </source>
</reference>
<evidence type="ECO:0000256" key="4">
    <source>
        <dbReference type="HAMAP-Rule" id="MF_03004"/>
    </source>
</evidence>
<dbReference type="Pfam" id="PF01399">
    <property type="entry name" value="PCI"/>
    <property type="match status" value="1"/>
</dbReference>
<evidence type="ECO:0000256" key="1">
    <source>
        <dbReference type="ARBA" id="ARBA00022490"/>
    </source>
</evidence>
<keyword evidence="1 4" id="KW-0963">Cytoplasm</keyword>
<evidence type="ECO:0000256" key="5">
    <source>
        <dbReference type="PIRNR" id="PIRNR016255"/>
    </source>
</evidence>
<comment type="function">
    <text evidence="4">Component of the eukaryotic translation initiation factor 3 (eIF-3) complex, which is involved in protein synthesis of a specialized repertoire of mRNAs and, together with other initiation factors, stimulates binding of mRNA and methionyl-tRNAi to the 40S ribosome. The eIF-3 complex specifically targets and initiates translation of a subset of mRNAs involved in cell proliferation.</text>
</comment>
<organism evidence="7 8">
    <name type="scientific">Smittium culicis</name>
    <dbReference type="NCBI Taxonomy" id="133412"/>
    <lineage>
        <taxon>Eukaryota</taxon>
        <taxon>Fungi</taxon>
        <taxon>Fungi incertae sedis</taxon>
        <taxon>Zoopagomycota</taxon>
        <taxon>Kickxellomycotina</taxon>
        <taxon>Harpellomycetes</taxon>
        <taxon>Harpellales</taxon>
        <taxon>Legeriomycetaceae</taxon>
        <taxon>Smittium</taxon>
    </lineage>
</organism>
<keyword evidence="2 4" id="KW-0396">Initiation factor</keyword>
<accession>A0A1R1YG13</accession>
<comment type="similarity">
    <text evidence="4 5">Belongs to the eIF-3 subunit E family.</text>
</comment>
<dbReference type="SUPFAM" id="SSF46785">
    <property type="entry name" value="Winged helix' DNA-binding domain"/>
    <property type="match status" value="1"/>
</dbReference>
<keyword evidence="3 4" id="KW-0648">Protein biosynthesis</keyword>
<comment type="caution">
    <text evidence="7">The sequence shown here is derived from an EMBL/GenBank/DDBJ whole genome shotgun (WGS) entry which is preliminary data.</text>
</comment>